<feature type="transmembrane region" description="Helical" evidence="1">
    <location>
        <begin position="62"/>
        <end position="81"/>
    </location>
</feature>
<comment type="caution">
    <text evidence="2">The sequence shown here is derived from an EMBL/GenBank/DDBJ whole genome shotgun (WGS) entry which is preliminary data.</text>
</comment>
<dbReference type="InterPro" id="IPR018723">
    <property type="entry name" value="DUF2254_membrane"/>
</dbReference>
<feature type="transmembrane region" description="Helical" evidence="1">
    <location>
        <begin position="109"/>
        <end position="135"/>
    </location>
</feature>
<name>A0A6N7PWG7_9BACT</name>
<keyword evidence="1" id="KW-0812">Transmembrane</keyword>
<dbReference type="Pfam" id="PF10011">
    <property type="entry name" value="DUF2254"/>
    <property type="match status" value="1"/>
</dbReference>
<keyword evidence="1" id="KW-0472">Membrane</keyword>
<keyword evidence="1" id="KW-1133">Transmembrane helix</keyword>
<feature type="transmembrane region" description="Helical" evidence="1">
    <location>
        <begin position="181"/>
        <end position="205"/>
    </location>
</feature>
<dbReference type="OrthoDB" id="2955631at2"/>
<sequence>MEDRIEEPLEGRLDGVELVHAPSMQRPHASMVPTPGAATARSMLRRLSVHLRTALQDVRSSLWFVPTVLVVASMGLAFGLVEAQFGVGEALEDIYPRFFETSPDDARQLLSAIATSVLTVAGVTFSITAVTLSLVASQYTPRVVRSFMRSRKTQVALGVLMGVYVYALVVLRTVSGSPSPYVPNLAVIFAFVYVVAGIFVFIVFVHHIAAFIQPATIASDVYDETIRAMRETFPEELGDCAPEDTREAEVERAVAELAWHPLPAPEAGYIQAVDLGVLIRHAARARTIVRLGGRVGEFMIEGAPLLFVAHAPPDAASARRLLSAVHFGAHRTIEEDPTYGVRLLVDMALKGLSPGIHDPTTAMMCIDHLAALLLHAARRKIVQAHRGEDGAICAIVPRTRFEELLSDTIEPICLAAREQPQVLERLVVMLGAIGRELGPGSRRFAVRSQVAMVADQVSRLVPVPGRSRVMGVAARVREELDVMADVEPARP</sequence>
<dbReference type="AlphaFoldDB" id="A0A6N7PWG7"/>
<dbReference type="Proteomes" id="UP000440224">
    <property type="component" value="Unassembled WGS sequence"/>
</dbReference>
<evidence type="ECO:0000313" key="3">
    <source>
        <dbReference type="Proteomes" id="UP000440224"/>
    </source>
</evidence>
<organism evidence="2 3">
    <name type="scientific">Polyangium spumosum</name>
    <dbReference type="NCBI Taxonomy" id="889282"/>
    <lineage>
        <taxon>Bacteria</taxon>
        <taxon>Pseudomonadati</taxon>
        <taxon>Myxococcota</taxon>
        <taxon>Polyangia</taxon>
        <taxon>Polyangiales</taxon>
        <taxon>Polyangiaceae</taxon>
        <taxon>Polyangium</taxon>
    </lineage>
</organism>
<feature type="transmembrane region" description="Helical" evidence="1">
    <location>
        <begin position="155"/>
        <end position="175"/>
    </location>
</feature>
<protein>
    <submittedName>
        <fullName evidence="2">DUF2254 domain-containing protein</fullName>
    </submittedName>
</protein>
<evidence type="ECO:0000313" key="2">
    <source>
        <dbReference type="EMBL" id="MRG96572.1"/>
    </source>
</evidence>
<keyword evidence="3" id="KW-1185">Reference proteome</keyword>
<reference evidence="2 3" key="1">
    <citation type="submission" date="2019-10" db="EMBL/GenBank/DDBJ databases">
        <title>A soil myxobacterium in the family Polyangiaceae.</title>
        <authorList>
            <person name="Li Y."/>
            <person name="Wang J."/>
        </authorList>
    </citation>
    <scope>NUCLEOTIDE SEQUENCE [LARGE SCALE GENOMIC DNA]</scope>
    <source>
        <strain evidence="2 3">DSM 14734</strain>
    </source>
</reference>
<dbReference type="EMBL" id="WJIE01000012">
    <property type="protein sequence ID" value="MRG96572.1"/>
    <property type="molecule type" value="Genomic_DNA"/>
</dbReference>
<proteinExistence type="predicted"/>
<gene>
    <name evidence="2" type="ORF">GF068_32300</name>
</gene>
<evidence type="ECO:0000256" key="1">
    <source>
        <dbReference type="SAM" id="Phobius"/>
    </source>
</evidence>
<accession>A0A6N7PWG7</accession>